<reference evidence="3" key="1">
    <citation type="journal article" date="2019" name="bioRxiv">
        <title>The Genome of the Zebra Mussel, Dreissena polymorpha: A Resource for Invasive Species Research.</title>
        <authorList>
            <person name="McCartney M.A."/>
            <person name="Auch B."/>
            <person name="Kono T."/>
            <person name="Mallez S."/>
            <person name="Zhang Y."/>
            <person name="Obille A."/>
            <person name="Becker A."/>
            <person name="Abrahante J.E."/>
            <person name="Garbe J."/>
            <person name="Badalamenti J.P."/>
            <person name="Herman A."/>
            <person name="Mangelson H."/>
            <person name="Liachko I."/>
            <person name="Sullivan S."/>
            <person name="Sone E.D."/>
            <person name="Koren S."/>
            <person name="Silverstein K.A.T."/>
            <person name="Beckman K.B."/>
            <person name="Gohl D.M."/>
        </authorList>
    </citation>
    <scope>NUCLEOTIDE SEQUENCE</scope>
    <source>
        <strain evidence="3">Duluth1</strain>
        <tissue evidence="3">Whole animal</tissue>
    </source>
</reference>
<feature type="transmembrane region" description="Helical" evidence="1">
    <location>
        <begin position="250"/>
        <end position="270"/>
    </location>
</feature>
<dbReference type="SUPFAM" id="SSF48726">
    <property type="entry name" value="Immunoglobulin"/>
    <property type="match status" value="1"/>
</dbReference>
<evidence type="ECO:0000256" key="2">
    <source>
        <dbReference type="SAM" id="SignalP"/>
    </source>
</evidence>
<feature type="transmembrane region" description="Helical" evidence="1">
    <location>
        <begin position="313"/>
        <end position="336"/>
    </location>
</feature>
<dbReference type="InterPro" id="IPR036179">
    <property type="entry name" value="Ig-like_dom_sf"/>
</dbReference>
<comment type="caution">
    <text evidence="3">The sequence shown here is derived from an EMBL/GenBank/DDBJ whole genome shotgun (WGS) entry which is preliminary data.</text>
</comment>
<evidence type="ECO:0000256" key="1">
    <source>
        <dbReference type="SAM" id="Phobius"/>
    </source>
</evidence>
<feature type="signal peptide" evidence="2">
    <location>
        <begin position="1"/>
        <end position="22"/>
    </location>
</feature>
<proteinExistence type="predicted"/>
<organism evidence="3 4">
    <name type="scientific">Dreissena polymorpha</name>
    <name type="common">Zebra mussel</name>
    <name type="synonym">Mytilus polymorpha</name>
    <dbReference type="NCBI Taxonomy" id="45954"/>
    <lineage>
        <taxon>Eukaryota</taxon>
        <taxon>Metazoa</taxon>
        <taxon>Spiralia</taxon>
        <taxon>Lophotrochozoa</taxon>
        <taxon>Mollusca</taxon>
        <taxon>Bivalvia</taxon>
        <taxon>Autobranchia</taxon>
        <taxon>Heteroconchia</taxon>
        <taxon>Euheterodonta</taxon>
        <taxon>Imparidentia</taxon>
        <taxon>Neoheterodontei</taxon>
        <taxon>Myida</taxon>
        <taxon>Dreissenoidea</taxon>
        <taxon>Dreissenidae</taxon>
        <taxon>Dreissena</taxon>
    </lineage>
</organism>
<feature type="transmembrane region" description="Helical" evidence="1">
    <location>
        <begin position="277"/>
        <end position="301"/>
    </location>
</feature>
<dbReference type="Proteomes" id="UP000828390">
    <property type="component" value="Unassembled WGS sequence"/>
</dbReference>
<keyword evidence="1" id="KW-1133">Transmembrane helix</keyword>
<sequence>MDSTLLKLVTVFAVFNIKVIQALQLTPNGSVTVLCGMSQQLICTSSKGVTWSKGQTILKTCNLAGVCPSPSLDHYTFSHNGSSFIMTFNPVKWTDNGMTFSCIDTDGVGSSLQMKVKVVPDNSSVVSQHSKSDKEIYLETNCLDSSDSVQVEWQYEDSGTYTTLEIECQEEFAENGSCAANAVSCPGATFKTFRKKVVFNNDADCKLTIRATLTTPDVFYGPQPEPAVVIYSNACIKASKDVTMSLNCCLVAALFTFAALQVIIIILYAFCKAAQYFVLMLIVNYANYVTLACSIIMVGLLVDACPDKRDWCFYLAVISLWFYSWLAILKIFLLIYRCCAAQKPEQQSETDILCIWGNLLLKMHNLK</sequence>
<reference evidence="3" key="2">
    <citation type="submission" date="2020-11" db="EMBL/GenBank/DDBJ databases">
        <authorList>
            <person name="McCartney M.A."/>
            <person name="Auch B."/>
            <person name="Kono T."/>
            <person name="Mallez S."/>
            <person name="Becker A."/>
            <person name="Gohl D.M."/>
            <person name="Silverstein K.A.T."/>
            <person name="Koren S."/>
            <person name="Bechman K.B."/>
            <person name="Herman A."/>
            <person name="Abrahante J.E."/>
            <person name="Garbe J."/>
        </authorList>
    </citation>
    <scope>NUCLEOTIDE SEQUENCE</scope>
    <source>
        <strain evidence="3">Duluth1</strain>
        <tissue evidence="3">Whole animal</tissue>
    </source>
</reference>
<protein>
    <recommendedName>
        <fullName evidence="5">Ig-like domain-containing protein</fullName>
    </recommendedName>
</protein>
<keyword evidence="1" id="KW-0472">Membrane</keyword>
<name>A0A9D3YNY6_DREPO</name>
<keyword evidence="4" id="KW-1185">Reference proteome</keyword>
<evidence type="ECO:0000313" key="3">
    <source>
        <dbReference type="EMBL" id="KAH3701608.1"/>
    </source>
</evidence>
<feature type="non-terminal residue" evidence="3">
    <location>
        <position position="367"/>
    </location>
</feature>
<evidence type="ECO:0000313" key="4">
    <source>
        <dbReference type="Proteomes" id="UP000828390"/>
    </source>
</evidence>
<dbReference type="EMBL" id="JAIWYP010000015">
    <property type="protein sequence ID" value="KAH3701608.1"/>
    <property type="molecule type" value="Genomic_DNA"/>
</dbReference>
<feature type="chain" id="PRO_5038585323" description="Ig-like domain-containing protein" evidence="2">
    <location>
        <begin position="23"/>
        <end position="367"/>
    </location>
</feature>
<accession>A0A9D3YNY6</accession>
<evidence type="ECO:0008006" key="5">
    <source>
        <dbReference type="Google" id="ProtNLM"/>
    </source>
</evidence>
<keyword evidence="1" id="KW-0812">Transmembrane</keyword>
<keyword evidence="2" id="KW-0732">Signal</keyword>
<gene>
    <name evidence="3" type="ORF">DPMN_076597</name>
</gene>
<dbReference type="AlphaFoldDB" id="A0A9D3YNY6"/>